<accession>A0ABW1J051</accession>
<reference evidence="8" key="1">
    <citation type="journal article" date="2019" name="Int. J. Syst. Evol. Microbiol.">
        <title>The Global Catalogue of Microorganisms (GCM) 10K type strain sequencing project: providing services to taxonomists for standard genome sequencing and annotation.</title>
        <authorList>
            <consortium name="The Broad Institute Genomics Platform"/>
            <consortium name="The Broad Institute Genome Sequencing Center for Infectious Disease"/>
            <person name="Wu L."/>
            <person name="Ma J."/>
        </authorList>
    </citation>
    <scope>NUCLEOTIDE SEQUENCE [LARGE SCALE GENOMIC DNA]</scope>
    <source>
        <strain evidence="8">CCM 8391</strain>
    </source>
</reference>
<comment type="caution">
    <text evidence="7">The sequence shown here is derived from an EMBL/GenBank/DDBJ whole genome shotgun (WGS) entry which is preliminary data.</text>
</comment>
<dbReference type="PANTHER" id="PTHR33507:SF3">
    <property type="entry name" value="INNER MEMBRANE PROTEIN YBBJ"/>
    <property type="match status" value="1"/>
</dbReference>
<evidence type="ECO:0000259" key="6">
    <source>
        <dbReference type="Pfam" id="PF01957"/>
    </source>
</evidence>
<protein>
    <submittedName>
        <fullName evidence="7">NfeD family protein</fullName>
    </submittedName>
</protein>
<dbReference type="Pfam" id="PF01957">
    <property type="entry name" value="NfeD"/>
    <property type="match status" value="1"/>
</dbReference>
<evidence type="ECO:0000256" key="4">
    <source>
        <dbReference type="ARBA" id="ARBA00023136"/>
    </source>
</evidence>
<evidence type="ECO:0000313" key="7">
    <source>
        <dbReference type="EMBL" id="MFC5993819.1"/>
    </source>
</evidence>
<comment type="subcellular location">
    <subcellularLocation>
        <location evidence="1">Membrane</location>
        <topology evidence="1">Multi-pass membrane protein</topology>
    </subcellularLocation>
</comment>
<evidence type="ECO:0000256" key="3">
    <source>
        <dbReference type="ARBA" id="ARBA00022989"/>
    </source>
</evidence>
<evidence type="ECO:0000256" key="5">
    <source>
        <dbReference type="SAM" id="Phobius"/>
    </source>
</evidence>
<dbReference type="PANTHER" id="PTHR33507">
    <property type="entry name" value="INNER MEMBRANE PROTEIN YBBJ"/>
    <property type="match status" value="1"/>
</dbReference>
<keyword evidence="2 5" id="KW-0812">Transmembrane</keyword>
<keyword evidence="3 5" id="KW-1133">Transmembrane helix</keyword>
<feature type="domain" description="NfeD-like C-terminal" evidence="6">
    <location>
        <begin position="83"/>
        <end position="140"/>
    </location>
</feature>
<proteinExistence type="predicted"/>
<dbReference type="InterPro" id="IPR012340">
    <property type="entry name" value="NA-bd_OB-fold"/>
</dbReference>
<dbReference type="InterPro" id="IPR002810">
    <property type="entry name" value="NfeD-like_C"/>
</dbReference>
<evidence type="ECO:0000313" key="8">
    <source>
        <dbReference type="Proteomes" id="UP001596302"/>
    </source>
</evidence>
<evidence type="ECO:0000256" key="2">
    <source>
        <dbReference type="ARBA" id="ARBA00022692"/>
    </source>
</evidence>
<gene>
    <name evidence="7" type="ORF">ACFQE5_06285</name>
</gene>
<feature type="transmembrane region" description="Helical" evidence="5">
    <location>
        <begin position="30"/>
        <end position="63"/>
    </location>
</feature>
<dbReference type="SUPFAM" id="SSF141322">
    <property type="entry name" value="NfeD domain-like"/>
    <property type="match status" value="1"/>
</dbReference>
<keyword evidence="8" id="KW-1185">Reference proteome</keyword>
<sequence>MSAVIWLIAGVVMVAAEVLSGEFVLLMLGGGALIAALASALGAGPVVGALVFGAAAVLLLLAVRPPLRRRLARTVDTTAMHSDALIGREAVVLARVQGDQGGRIKIDGDVWSARSVDHRQVIEAGTRVRIVAITGATAMVLAEG</sequence>
<keyword evidence="4 5" id="KW-0472">Membrane</keyword>
<dbReference type="EMBL" id="JBHSQW010000013">
    <property type="protein sequence ID" value="MFC5993819.1"/>
    <property type="molecule type" value="Genomic_DNA"/>
</dbReference>
<dbReference type="InterPro" id="IPR052165">
    <property type="entry name" value="Membrane_assoc_protease"/>
</dbReference>
<dbReference type="Gene3D" id="2.40.50.140">
    <property type="entry name" value="Nucleic acid-binding proteins"/>
    <property type="match status" value="1"/>
</dbReference>
<dbReference type="Proteomes" id="UP001596302">
    <property type="component" value="Unassembled WGS sequence"/>
</dbReference>
<dbReference type="RefSeq" id="WP_379583808.1">
    <property type="nucleotide sequence ID" value="NZ_JBHSQW010000013.1"/>
</dbReference>
<evidence type="ECO:0000256" key="1">
    <source>
        <dbReference type="ARBA" id="ARBA00004141"/>
    </source>
</evidence>
<name>A0ABW1J051_9PSEU</name>
<organism evidence="7 8">
    <name type="scientific">Pseudonocardia hispaniensis</name>
    <dbReference type="NCBI Taxonomy" id="904933"/>
    <lineage>
        <taxon>Bacteria</taxon>
        <taxon>Bacillati</taxon>
        <taxon>Actinomycetota</taxon>
        <taxon>Actinomycetes</taxon>
        <taxon>Pseudonocardiales</taxon>
        <taxon>Pseudonocardiaceae</taxon>
        <taxon>Pseudonocardia</taxon>
    </lineage>
</organism>